<dbReference type="Proteomes" id="UP000001861">
    <property type="component" value="Unassembled WGS sequence"/>
</dbReference>
<dbReference type="InParanoid" id="A8P4F5"/>
<organism evidence="3 4">
    <name type="scientific">Coprinopsis cinerea (strain Okayama-7 / 130 / ATCC MYA-4618 / FGSC 9003)</name>
    <name type="common">Inky cap fungus</name>
    <name type="synonym">Hormographiella aspergillata</name>
    <dbReference type="NCBI Taxonomy" id="240176"/>
    <lineage>
        <taxon>Eukaryota</taxon>
        <taxon>Fungi</taxon>
        <taxon>Dikarya</taxon>
        <taxon>Basidiomycota</taxon>
        <taxon>Agaricomycotina</taxon>
        <taxon>Agaricomycetes</taxon>
        <taxon>Agaricomycetidae</taxon>
        <taxon>Agaricales</taxon>
        <taxon>Agaricineae</taxon>
        <taxon>Psathyrellaceae</taxon>
        <taxon>Coprinopsis</taxon>
    </lineage>
</organism>
<evidence type="ECO:0000256" key="1">
    <source>
        <dbReference type="SAM" id="MobiDB-lite"/>
    </source>
</evidence>
<feature type="transmembrane region" description="Helical" evidence="2">
    <location>
        <begin position="222"/>
        <end position="245"/>
    </location>
</feature>
<evidence type="ECO:0000313" key="4">
    <source>
        <dbReference type="Proteomes" id="UP000001861"/>
    </source>
</evidence>
<name>A8P4F5_COPC7</name>
<dbReference type="VEuPathDB" id="FungiDB:CC1G_11184"/>
<feature type="compositionally biased region" description="Low complexity" evidence="1">
    <location>
        <begin position="489"/>
        <end position="501"/>
    </location>
</feature>
<feature type="transmembrane region" description="Helical" evidence="2">
    <location>
        <begin position="131"/>
        <end position="151"/>
    </location>
</feature>
<protein>
    <submittedName>
        <fullName evidence="3">Uncharacterized protein</fullName>
    </submittedName>
</protein>
<feature type="transmembrane region" description="Helical" evidence="2">
    <location>
        <begin position="157"/>
        <end position="177"/>
    </location>
</feature>
<sequence length="629" mass="67964">MSALNMDINDPYPGLDLGDYRTLSTTFLTGVIEGFLDGIFLVLCLTALYLLIHRSPNRPLSSRKHNRARWMLETLAMPMVSGSVLLLLLIGAHWLCTSARMLVAISLISSKTSPVDFLNDGSHPLITAKSFLLVISVALTDSLLIWRLWIVSARNRWVVIFPLCSCIMFLTLGLRVSAWFAKYNMEEQVSIHSSAISTWVQVASVATIWYGPVVPPTAHFSMLTLFGSPCLVYFIAGLMIFIHKIQSRTIFGDKRKFKAVLVIIVESAAMWSAWSIFVLINYYHQNFLSLLTFSCCPAMAGISFMLINVRVGLGWDTAPDSIPIEHNEHISGNINRGSGYAFGGADAGYGIGGIAILGGLPTFRVDMSGSQSSSFGSVDIYDGRTSLKEKEGGCDRESLKSLGNRPRMEVNTRAGITPTHGLYDRPQVAEDLERLGSPGYSTPDLPRATPHSPDTPTSDVLRSPLSTSSTIVFKSPETPTSSVYKTPFSPSSTGCKSPSSPATAVIKSPDTPTSTAVKLPGTPPRSVLKLSSGTSTPPGSSPRSPLSPSMSRPNCSSPGPSPSTGRALAQLQSPGTPTSSILNAQRPGTPTSSILKSPLSFSSSFVKSPTTPTSAWFNFEDERKRPWRS</sequence>
<keyword evidence="4" id="KW-1185">Reference proteome</keyword>
<dbReference type="eggNOG" id="ENOG502RF8M">
    <property type="taxonomic scope" value="Eukaryota"/>
</dbReference>
<feature type="transmembrane region" description="Helical" evidence="2">
    <location>
        <begin position="286"/>
        <end position="307"/>
    </location>
</feature>
<dbReference type="GeneID" id="6015335"/>
<dbReference type="KEGG" id="cci:CC1G_11184"/>
<comment type="caution">
    <text evidence="3">The sequence shown here is derived from an EMBL/GenBank/DDBJ whole genome shotgun (WGS) entry which is preliminary data.</text>
</comment>
<evidence type="ECO:0000256" key="2">
    <source>
        <dbReference type="SAM" id="Phobius"/>
    </source>
</evidence>
<feature type="region of interest" description="Disordered" evidence="1">
    <location>
        <begin position="434"/>
        <end position="629"/>
    </location>
</feature>
<feature type="compositionally biased region" description="Low complexity" evidence="1">
    <location>
        <begin position="530"/>
        <end position="553"/>
    </location>
</feature>
<feature type="transmembrane region" description="Helical" evidence="2">
    <location>
        <begin position="257"/>
        <end position="280"/>
    </location>
</feature>
<dbReference type="OrthoDB" id="3250682at2759"/>
<feature type="compositionally biased region" description="Polar residues" evidence="1">
    <location>
        <begin position="452"/>
        <end position="484"/>
    </location>
</feature>
<gene>
    <name evidence="3" type="ORF">CC1G_11184</name>
</gene>
<dbReference type="EMBL" id="AACS02000004">
    <property type="protein sequence ID" value="EAU83100.2"/>
    <property type="molecule type" value="Genomic_DNA"/>
</dbReference>
<dbReference type="HOGENOM" id="CLU_434749_0_0_1"/>
<reference evidence="3 4" key="1">
    <citation type="journal article" date="2010" name="Proc. Natl. Acad. Sci. U.S.A.">
        <title>Insights into evolution of multicellular fungi from the assembled chromosomes of the mushroom Coprinopsis cinerea (Coprinus cinereus).</title>
        <authorList>
            <person name="Stajich J.E."/>
            <person name="Wilke S.K."/>
            <person name="Ahren D."/>
            <person name="Au C.H."/>
            <person name="Birren B.W."/>
            <person name="Borodovsky M."/>
            <person name="Burns C."/>
            <person name="Canback B."/>
            <person name="Casselton L.A."/>
            <person name="Cheng C.K."/>
            <person name="Deng J."/>
            <person name="Dietrich F.S."/>
            <person name="Fargo D.C."/>
            <person name="Farman M.L."/>
            <person name="Gathman A.C."/>
            <person name="Goldberg J."/>
            <person name="Guigo R."/>
            <person name="Hoegger P.J."/>
            <person name="Hooker J.B."/>
            <person name="Huggins A."/>
            <person name="James T.Y."/>
            <person name="Kamada T."/>
            <person name="Kilaru S."/>
            <person name="Kodira C."/>
            <person name="Kues U."/>
            <person name="Kupfer D."/>
            <person name="Kwan H.S."/>
            <person name="Lomsadze A."/>
            <person name="Li W."/>
            <person name="Lilly W.W."/>
            <person name="Ma L.J."/>
            <person name="Mackey A.J."/>
            <person name="Manning G."/>
            <person name="Martin F."/>
            <person name="Muraguchi H."/>
            <person name="Natvig D.O."/>
            <person name="Palmerini H."/>
            <person name="Ramesh M.A."/>
            <person name="Rehmeyer C.J."/>
            <person name="Roe B.A."/>
            <person name="Shenoy N."/>
            <person name="Stanke M."/>
            <person name="Ter-Hovhannisyan V."/>
            <person name="Tunlid A."/>
            <person name="Velagapudi R."/>
            <person name="Vision T.J."/>
            <person name="Zeng Q."/>
            <person name="Zolan M.E."/>
            <person name="Pukkila P.J."/>
        </authorList>
    </citation>
    <scope>NUCLEOTIDE SEQUENCE [LARGE SCALE GENOMIC DNA]</scope>
    <source>
        <strain evidence="4">Okayama-7 / 130 / ATCC MYA-4618 / FGSC 9003</strain>
    </source>
</reference>
<keyword evidence="2" id="KW-0812">Transmembrane</keyword>
<accession>A8P4F5</accession>
<feature type="transmembrane region" description="Helical" evidence="2">
    <location>
        <begin position="27"/>
        <end position="52"/>
    </location>
</feature>
<keyword evidence="2" id="KW-1133">Transmembrane helix</keyword>
<evidence type="ECO:0000313" key="3">
    <source>
        <dbReference type="EMBL" id="EAU83100.2"/>
    </source>
</evidence>
<feature type="transmembrane region" description="Helical" evidence="2">
    <location>
        <begin position="72"/>
        <end position="95"/>
    </location>
</feature>
<dbReference type="RefSeq" id="XP_001838741.2">
    <property type="nucleotide sequence ID" value="XM_001838689.2"/>
</dbReference>
<proteinExistence type="predicted"/>
<feature type="compositionally biased region" description="Low complexity" evidence="1">
    <location>
        <begin position="591"/>
        <end position="614"/>
    </location>
</feature>
<dbReference type="AlphaFoldDB" id="A8P4F5"/>
<feature type="compositionally biased region" description="Basic and acidic residues" evidence="1">
    <location>
        <begin position="620"/>
        <end position="629"/>
    </location>
</feature>
<keyword evidence="2" id="KW-0472">Membrane</keyword>
<feature type="compositionally biased region" description="Polar residues" evidence="1">
    <location>
        <begin position="554"/>
        <end position="590"/>
    </location>
</feature>